<sequence length="248" mass="26814">MTPARVLITGPTASGKSSLARAVAGQLGASVMTEEMPRPAGRTSVEADQLAAIEALQLLRTSPAPVVVEHRALHMQLEPTNDAFVVALEATTSIRVDRLEHVAELRQTTFAERDLHVRSTDSARRQGLRAALGVDLSARTAQLWRCDLILACPDRQTCADPHNCRALTTQLAMAALEVYRHHLGSATVTQARDAGTRLADLIRVHPGRVRRCTAALTDLAAGVGLDRWRSRVVDDLSGTETTEDVQHA</sequence>
<dbReference type="Gene3D" id="3.40.50.300">
    <property type="entry name" value="P-loop containing nucleotide triphosphate hydrolases"/>
    <property type="match status" value="1"/>
</dbReference>
<dbReference type="InterPro" id="IPR027417">
    <property type="entry name" value="P-loop_NTPase"/>
</dbReference>
<accession>A0A3E0GW59</accession>
<keyword evidence="2" id="KW-1185">Reference proteome</keyword>
<comment type="caution">
    <text evidence="1">The sequence shown here is derived from an EMBL/GenBank/DDBJ whole genome shotgun (WGS) entry which is preliminary data.</text>
</comment>
<evidence type="ECO:0000313" key="2">
    <source>
        <dbReference type="Proteomes" id="UP000256269"/>
    </source>
</evidence>
<name>A0A3E0GW59_9PSEU</name>
<dbReference type="AlphaFoldDB" id="A0A3E0GW59"/>
<protein>
    <submittedName>
        <fullName evidence="1">Uncharacterized protein</fullName>
    </submittedName>
</protein>
<organism evidence="1 2">
    <name type="scientific">Kutzneria buriramensis</name>
    <dbReference type="NCBI Taxonomy" id="1045776"/>
    <lineage>
        <taxon>Bacteria</taxon>
        <taxon>Bacillati</taxon>
        <taxon>Actinomycetota</taxon>
        <taxon>Actinomycetes</taxon>
        <taxon>Pseudonocardiales</taxon>
        <taxon>Pseudonocardiaceae</taxon>
        <taxon>Kutzneria</taxon>
    </lineage>
</organism>
<dbReference type="RefSeq" id="WP_147328901.1">
    <property type="nucleotide sequence ID" value="NZ_CP144376.1"/>
</dbReference>
<gene>
    <name evidence="1" type="ORF">BCF44_122120</name>
</gene>
<dbReference type="Proteomes" id="UP000256269">
    <property type="component" value="Unassembled WGS sequence"/>
</dbReference>
<dbReference type="EMBL" id="QUNO01000022">
    <property type="protein sequence ID" value="REH31097.1"/>
    <property type="molecule type" value="Genomic_DNA"/>
</dbReference>
<evidence type="ECO:0000313" key="1">
    <source>
        <dbReference type="EMBL" id="REH31097.1"/>
    </source>
</evidence>
<proteinExistence type="predicted"/>
<reference evidence="1 2" key="1">
    <citation type="submission" date="2018-08" db="EMBL/GenBank/DDBJ databases">
        <title>Genomic Encyclopedia of Archaeal and Bacterial Type Strains, Phase II (KMG-II): from individual species to whole genera.</title>
        <authorList>
            <person name="Goeker M."/>
        </authorList>
    </citation>
    <scope>NUCLEOTIDE SEQUENCE [LARGE SCALE GENOMIC DNA]</scope>
    <source>
        <strain evidence="1 2">DSM 45791</strain>
    </source>
</reference>
<dbReference type="SUPFAM" id="SSF52540">
    <property type="entry name" value="P-loop containing nucleoside triphosphate hydrolases"/>
    <property type="match status" value="1"/>
</dbReference>